<dbReference type="Gene3D" id="3.40.640.10">
    <property type="entry name" value="Type I PLP-dependent aspartate aminotransferase-like (Major domain)"/>
    <property type="match status" value="1"/>
</dbReference>
<dbReference type="GO" id="GO:0004351">
    <property type="term" value="F:glutamate decarboxylase activity"/>
    <property type="evidence" value="ECO:0007669"/>
    <property type="project" value="UniProtKB-EC"/>
</dbReference>
<dbReference type="Proteomes" id="UP000241890">
    <property type="component" value="Unassembled WGS sequence"/>
</dbReference>
<evidence type="ECO:0000256" key="4">
    <source>
        <dbReference type="ARBA" id="ARBA00022898"/>
    </source>
</evidence>
<dbReference type="InParanoid" id="A0A2R5G780"/>
<evidence type="ECO:0000256" key="9">
    <source>
        <dbReference type="RuleBase" id="RU361171"/>
    </source>
</evidence>
<feature type="region of interest" description="Disordered" evidence="10">
    <location>
        <begin position="441"/>
        <end position="467"/>
    </location>
</feature>
<evidence type="ECO:0000256" key="10">
    <source>
        <dbReference type="SAM" id="MobiDB-lite"/>
    </source>
</evidence>
<dbReference type="GO" id="GO:0005829">
    <property type="term" value="C:cytosol"/>
    <property type="evidence" value="ECO:0007669"/>
    <property type="project" value="TreeGrafter"/>
</dbReference>
<dbReference type="InterPro" id="IPR015421">
    <property type="entry name" value="PyrdxlP-dep_Trfase_major"/>
</dbReference>
<evidence type="ECO:0000256" key="8">
    <source>
        <dbReference type="RuleBase" id="RU000382"/>
    </source>
</evidence>
<dbReference type="FunFam" id="3.40.640.10:FF:000017">
    <property type="entry name" value="Glutamate decarboxylase"/>
    <property type="match status" value="1"/>
</dbReference>
<keyword evidence="5 8" id="KW-0456">Lyase</keyword>
<evidence type="ECO:0000256" key="2">
    <source>
        <dbReference type="ARBA" id="ARBA00009533"/>
    </source>
</evidence>
<dbReference type="InterPro" id="IPR010107">
    <property type="entry name" value="Glutamate_decarboxylase"/>
</dbReference>
<evidence type="ECO:0000256" key="3">
    <source>
        <dbReference type="ARBA" id="ARBA00012421"/>
    </source>
</evidence>
<dbReference type="SUPFAM" id="SSF53383">
    <property type="entry name" value="PLP-dependent transferases"/>
    <property type="match status" value="1"/>
</dbReference>
<dbReference type="InterPro" id="IPR015424">
    <property type="entry name" value="PyrdxlP-dep_Trfase"/>
</dbReference>
<name>A0A2R5G780_9STRA</name>
<keyword evidence="4 7" id="KW-0663">Pyridoxal phosphate</keyword>
<dbReference type="EC" id="4.1.1.15" evidence="3 9"/>
<evidence type="ECO:0000256" key="5">
    <source>
        <dbReference type="ARBA" id="ARBA00023239"/>
    </source>
</evidence>
<gene>
    <name evidence="11" type="ORF">FCC1311_031392</name>
</gene>
<protein>
    <recommendedName>
        <fullName evidence="3 9">Glutamate decarboxylase</fullName>
        <ecNumber evidence="3 9">4.1.1.15</ecNumber>
    </recommendedName>
</protein>
<accession>A0A2R5G780</accession>
<reference evidence="11 12" key="1">
    <citation type="submission" date="2017-12" db="EMBL/GenBank/DDBJ databases">
        <title>Sequencing, de novo assembly and annotation of complete genome of a new Thraustochytrid species, strain FCC1311.</title>
        <authorList>
            <person name="Sedici K."/>
            <person name="Godart F."/>
            <person name="Aiese Cigliano R."/>
            <person name="Sanseverino W."/>
            <person name="Barakat M."/>
            <person name="Ortet P."/>
            <person name="Marechal E."/>
            <person name="Cagnac O."/>
            <person name="Amato A."/>
        </authorList>
    </citation>
    <scope>NUCLEOTIDE SEQUENCE [LARGE SCALE GENOMIC DNA]</scope>
</reference>
<comment type="cofactor">
    <cofactor evidence="1 7 8">
        <name>pyridoxal 5'-phosphate</name>
        <dbReference type="ChEBI" id="CHEBI:597326"/>
    </cofactor>
</comment>
<dbReference type="NCBIfam" id="TIGR01788">
    <property type="entry name" value="Glu-decarb-GAD"/>
    <property type="match status" value="1"/>
</dbReference>
<sequence>MKEVYASDMAMQMAPSLTIPEEGMPAGCAKTIISDEMLLDGSTLQNLATFVTTFMEPEAEELMRAGMRVNAIDFDEYPTTSAIHQRCVNMIGNLWNAKMEDDKITGTATVGSSEAIMLACLAMKWRHRAWRKEKGLTDAYKPNLVFGSNVQCCWHKACKYFEIEGREADISDDCLVLTAERAEKLVDENTIGVCPILGSTFNGEFEDVAAICAMVQRVNDAKGWNIPVHVDAASGGFIAPFTRPELLWDFRLPQVKSINASGHKFGLTYAGLGWLVFSEKASCPDDLVTTVDYLGGSQSSLTLNFSKPASTILAQYYMFLRLGKGGYAAIMKNGLSNAAYLRDMLKATGHFEVVDKGDMPLVAIALKDPVKSGFTLYDLQDALKARGWTVPAYQCPKGAQHLVIMRAVVKQNMSRNMIRLLVDDIARAIAFYEEHPSHLLHPKNKKYRDDDPRLNKKRKLDKAETDKLTHKLSRNITTRLMGGNLNHIENDNSTKGVC</sequence>
<dbReference type="InterPro" id="IPR002129">
    <property type="entry name" value="PyrdxlP-dep_de-COase"/>
</dbReference>
<dbReference type="GO" id="GO:0030170">
    <property type="term" value="F:pyridoxal phosphate binding"/>
    <property type="evidence" value="ECO:0007669"/>
    <property type="project" value="InterPro"/>
</dbReference>
<evidence type="ECO:0000313" key="11">
    <source>
        <dbReference type="EMBL" id="GBG26916.1"/>
    </source>
</evidence>
<evidence type="ECO:0000256" key="7">
    <source>
        <dbReference type="PIRSR" id="PIRSR602129-50"/>
    </source>
</evidence>
<dbReference type="AlphaFoldDB" id="A0A2R5G780"/>
<dbReference type="GO" id="GO:0006538">
    <property type="term" value="P:L-glutamate catabolic process"/>
    <property type="evidence" value="ECO:0007669"/>
    <property type="project" value="TreeGrafter"/>
</dbReference>
<dbReference type="Pfam" id="PF00282">
    <property type="entry name" value="Pyridoxal_deC"/>
    <property type="match status" value="1"/>
</dbReference>
<dbReference type="PANTHER" id="PTHR43321">
    <property type="entry name" value="GLUTAMATE DECARBOXYLASE"/>
    <property type="match status" value="1"/>
</dbReference>
<dbReference type="EMBL" id="BEYU01000025">
    <property type="protein sequence ID" value="GBG26916.1"/>
    <property type="molecule type" value="Genomic_DNA"/>
</dbReference>
<dbReference type="OrthoDB" id="5152799at2759"/>
<evidence type="ECO:0000256" key="1">
    <source>
        <dbReference type="ARBA" id="ARBA00001933"/>
    </source>
</evidence>
<keyword evidence="9" id="KW-0210">Decarboxylase</keyword>
<comment type="catalytic activity">
    <reaction evidence="6 9">
        <text>L-glutamate + H(+) = 4-aminobutanoate + CO2</text>
        <dbReference type="Rhea" id="RHEA:17785"/>
        <dbReference type="ChEBI" id="CHEBI:15378"/>
        <dbReference type="ChEBI" id="CHEBI:16526"/>
        <dbReference type="ChEBI" id="CHEBI:29985"/>
        <dbReference type="ChEBI" id="CHEBI:59888"/>
        <dbReference type="EC" id="4.1.1.15"/>
    </reaction>
</comment>
<feature type="modified residue" description="N6-(pyridoxal phosphate)lysine" evidence="7">
    <location>
        <position position="264"/>
    </location>
</feature>
<keyword evidence="12" id="KW-1185">Reference proteome</keyword>
<proteinExistence type="inferred from homology"/>
<organism evidence="11 12">
    <name type="scientific">Hondaea fermentalgiana</name>
    <dbReference type="NCBI Taxonomy" id="2315210"/>
    <lineage>
        <taxon>Eukaryota</taxon>
        <taxon>Sar</taxon>
        <taxon>Stramenopiles</taxon>
        <taxon>Bigyra</taxon>
        <taxon>Labyrinthulomycetes</taxon>
        <taxon>Thraustochytrida</taxon>
        <taxon>Thraustochytriidae</taxon>
        <taxon>Hondaea</taxon>
    </lineage>
</organism>
<dbReference type="Gene3D" id="4.10.280.50">
    <property type="match status" value="1"/>
</dbReference>
<dbReference type="PANTHER" id="PTHR43321:SF3">
    <property type="entry name" value="GLUTAMATE DECARBOXYLASE"/>
    <property type="match status" value="1"/>
</dbReference>
<comment type="similarity">
    <text evidence="2 8">Belongs to the group II decarboxylase family.</text>
</comment>
<comment type="caution">
    <text evidence="11">The sequence shown here is derived from an EMBL/GenBank/DDBJ whole genome shotgun (WGS) entry which is preliminary data.</text>
</comment>
<dbReference type="Gene3D" id="3.90.1150.160">
    <property type="match status" value="1"/>
</dbReference>
<evidence type="ECO:0000313" key="12">
    <source>
        <dbReference type="Proteomes" id="UP000241890"/>
    </source>
</evidence>
<evidence type="ECO:0000256" key="6">
    <source>
        <dbReference type="ARBA" id="ARBA00048868"/>
    </source>
</evidence>